<dbReference type="InterPro" id="IPR017806">
    <property type="entry name" value="EgtB"/>
</dbReference>
<dbReference type="Gene3D" id="3.90.1580.10">
    <property type="entry name" value="paralog of FGE (formylglycine-generating enzyme)"/>
    <property type="match status" value="2"/>
</dbReference>
<dbReference type="PANTHER" id="PTHR23150">
    <property type="entry name" value="SULFATASE MODIFYING FACTOR 1, 2"/>
    <property type="match status" value="1"/>
</dbReference>
<dbReference type="PANTHER" id="PTHR23150:SF36">
    <property type="entry name" value="HERCYNINE OXYGENASE"/>
    <property type="match status" value="1"/>
</dbReference>
<dbReference type="AlphaFoldDB" id="A0AA48HSR1"/>
<dbReference type="Proteomes" id="UP001330184">
    <property type="component" value="Chromosome"/>
</dbReference>
<gene>
    <name evidence="6" type="ORF">MACH07_25330</name>
</gene>
<dbReference type="EMBL" id="AP027268">
    <property type="protein sequence ID" value="BDW93701.1"/>
    <property type="molecule type" value="Genomic_DNA"/>
</dbReference>
<protein>
    <submittedName>
        <fullName evidence="6">Ergothioneine biosynthesis protein EgtB</fullName>
    </submittedName>
</protein>
<evidence type="ECO:0000256" key="1">
    <source>
        <dbReference type="ARBA" id="ARBA00023002"/>
    </source>
</evidence>
<dbReference type="SUPFAM" id="SSF56436">
    <property type="entry name" value="C-type lectin-like"/>
    <property type="match status" value="1"/>
</dbReference>
<dbReference type="Pfam" id="PF12867">
    <property type="entry name" value="DinB_2"/>
    <property type="match status" value="1"/>
</dbReference>
<dbReference type="InterPro" id="IPR024775">
    <property type="entry name" value="DinB-like"/>
</dbReference>
<keyword evidence="7" id="KW-1185">Reference proteome</keyword>
<name>A0AA48HSR1_9FLAO</name>
<reference evidence="6 7" key="1">
    <citation type="submission" date="2023-01" db="EMBL/GenBank/DDBJ databases">
        <title>Complete genome sequence of Muricauda aquimarina strain IFOP_LL357.</title>
        <authorList>
            <person name="Gajardo G."/>
            <person name="Ueki S."/>
            <person name="Maruyama F."/>
        </authorList>
    </citation>
    <scope>NUCLEOTIDE SEQUENCE [LARGE SCALE GENOMIC DNA]</scope>
    <source>
        <strain evidence="6 7">IFOP_LL357</strain>
    </source>
</reference>
<feature type="domain" description="Sulfatase-modifying factor enzyme-like" evidence="4">
    <location>
        <begin position="170"/>
        <end position="319"/>
    </location>
</feature>
<comment type="pathway">
    <text evidence="3">Amino-acid biosynthesis; ergothioneine biosynthesis.</text>
</comment>
<dbReference type="NCBIfam" id="TIGR03440">
    <property type="entry name" value="egtB_TIGR03440"/>
    <property type="match status" value="1"/>
</dbReference>
<dbReference type="Pfam" id="PF03781">
    <property type="entry name" value="FGE-sulfatase"/>
    <property type="match status" value="1"/>
</dbReference>
<accession>A0AA48HSR1</accession>
<sequence length="384" mass="45352">MNLTEQFLKTREKTETICSPLQTEDYVVQPIVDVSPPKWHLAHTTWFFEQFVLVNFDQSYKVFHPDFAFLFNSYYNNLGERTLRHERGFMTRPSVSVIYEYRKYVTSAIQQLLDSKPDIEVIQLVEIGINHEQQHQELLAYDIKYILGTQPTFPAIGDYFGLKEESHEQKWLSFSEGLYEIGHQGNTFCFDNERPSHKVFIQDFQMSNKLVTKGEFLEFMEDGGYKNFNLWHDEGWHYIQNNGINSPLHWHHKNGDWYEYQFNGLDKINLKLPVSHISMYEAYAYANWKGMRLPTEFEWEVASQQIEWGQLWEWTNSAHLPYPGFTQAKGAIGEYNGKFMLNQMILRGASVATTHDHLRNTYRNFFPASSRWAFSGIRLVKNQN</sequence>
<dbReference type="RefSeq" id="WP_338194454.1">
    <property type="nucleotide sequence ID" value="NZ_AP027268.1"/>
</dbReference>
<feature type="domain" description="DinB-like" evidence="5">
    <location>
        <begin position="6"/>
        <end position="137"/>
    </location>
</feature>
<keyword evidence="2" id="KW-0408">Iron</keyword>
<dbReference type="InterPro" id="IPR016187">
    <property type="entry name" value="CTDL_fold"/>
</dbReference>
<dbReference type="InterPro" id="IPR042095">
    <property type="entry name" value="SUMF_sf"/>
</dbReference>
<evidence type="ECO:0000259" key="5">
    <source>
        <dbReference type="Pfam" id="PF12867"/>
    </source>
</evidence>
<dbReference type="InterPro" id="IPR005532">
    <property type="entry name" value="SUMF_dom"/>
</dbReference>
<evidence type="ECO:0000313" key="6">
    <source>
        <dbReference type="EMBL" id="BDW93701.1"/>
    </source>
</evidence>
<organism evidence="6 7">
    <name type="scientific">Flagellimonas marinaquae</name>
    <dbReference type="NCBI Taxonomy" id="254955"/>
    <lineage>
        <taxon>Bacteria</taxon>
        <taxon>Pseudomonadati</taxon>
        <taxon>Bacteroidota</taxon>
        <taxon>Flavobacteriia</taxon>
        <taxon>Flavobacteriales</taxon>
        <taxon>Flavobacteriaceae</taxon>
        <taxon>Flagellimonas</taxon>
    </lineage>
</organism>
<evidence type="ECO:0000256" key="2">
    <source>
        <dbReference type="ARBA" id="ARBA00023004"/>
    </source>
</evidence>
<evidence type="ECO:0000313" key="7">
    <source>
        <dbReference type="Proteomes" id="UP001330184"/>
    </source>
</evidence>
<evidence type="ECO:0000256" key="3">
    <source>
        <dbReference type="ARBA" id="ARBA00037882"/>
    </source>
</evidence>
<dbReference type="InterPro" id="IPR051043">
    <property type="entry name" value="Sulfatase_Mod_Factor_Kinase"/>
</dbReference>
<proteinExistence type="predicted"/>
<dbReference type="GO" id="GO:0052699">
    <property type="term" value="P:ergothioneine biosynthetic process"/>
    <property type="evidence" value="ECO:0007669"/>
    <property type="project" value="InterPro"/>
</dbReference>
<keyword evidence="1" id="KW-0560">Oxidoreductase</keyword>
<evidence type="ECO:0000259" key="4">
    <source>
        <dbReference type="Pfam" id="PF03781"/>
    </source>
</evidence>